<proteinExistence type="predicted"/>
<organism evidence="2 3">
    <name type="scientific">Purpureocillium lilacinum</name>
    <name type="common">Paecilomyces lilacinus</name>
    <dbReference type="NCBI Taxonomy" id="33203"/>
    <lineage>
        <taxon>Eukaryota</taxon>
        <taxon>Fungi</taxon>
        <taxon>Dikarya</taxon>
        <taxon>Ascomycota</taxon>
        <taxon>Pezizomycotina</taxon>
        <taxon>Sordariomycetes</taxon>
        <taxon>Hypocreomycetidae</taxon>
        <taxon>Hypocreales</taxon>
        <taxon>Ophiocordycipitaceae</taxon>
        <taxon>Purpureocillium</taxon>
    </lineage>
</organism>
<reference evidence="2 3" key="1">
    <citation type="journal article" date="2016" name="Front. Microbiol.">
        <title>Genome and transcriptome sequences reveal the specific parasitism of the nematophagous Purpureocillium lilacinum 36-1.</title>
        <authorList>
            <person name="Xie J."/>
            <person name="Li S."/>
            <person name="Mo C."/>
            <person name="Xiao X."/>
            <person name="Peng D."/>
            <person name="Wang G."/>
            <person name="Xiao Y."/>
        </authorList>
    </citation>
    <scope>NUCLEOTIDE SEQUENCE [LARGE SCALE GENOMIC DNA]</scope>
    <source>
        <strain evidence="2 3">36-1</strain>
    </source>
</reference>
<evidence type="ECO:0000313" key="2">
    <source>
        <dbReference type="EMBL" id="PWI75704.1"/>
    </source>
</evidence>
<dbReference type="Proteomes" id="UP000245956">
    <property type="component" value="Unassembled WGS sequence"/>
</dbReference>
<evidence type="ECO:0000256" key="1">
    <source>
        <dbReference type="SAM" id="MobiDB-lite"/>
    </source>
</evidence>
<evidence type="ECO:0000313" key="3">
    <source>
        <dbReference type="Proteomes" id="UP000245956"/>
    </source>
</evidence>
<gene>
    <name evidence="2" type="ORF">PCL_06362</name>
</gene>
<protein>
    <submittedName>
        <fullName evidence="2">Uncharacterized protein</fullName>
    </submittedName>
</protein>
<feature type="compositionally biased region" description="Basic and acidic residues" evidence="1">
    <location>
        <begin position="29"/>
        <end position="52"/>
    </location>
</feature>
<sequence length="392" mass="41357">MATDNLRHEAPGRVVDACLLVYASTTDPTRGRGERNESDVRDRLDTDDAGEKNTYRLIKHGGQRMHAALRLGDSQSTRASGVRPSSTSTAQQAAILRPRRGGAGNPPKGAGAGGQGYAVELDPIPTHPNPSHPRPIVACPPVDGGVMGLFGQSAGRESVRGSHLMHRIPHQEISQAWPDGSGSSTDRSAWKPPQTSRKSFRCPPRRSSVGAPAVAAAPRAPAGRCPRAKAWAIGGFRAEERCQPARASVHPSVPLRPPSSLACQCHRATTERALATGAANQERHGCHLRRTGENGLVCKETQAKTPGDEGPLVSARSPNGFGRQGAAAQAAAVDLVGSADQCRRQKAPSAAVSSAGCPPKLIPVSQTVAFFFPKHARRHLCPLLSHRSAATY</sequence>
<comment type="caution">
    <text evidence="2">The sequence shown here is derived from an EMBL/GenBank/DDBJ whole genome shotgun (WGS) entry which is preliminary data.</text>
</comment>
<name>A0A2U3EMG5_PURLI</name>
<feature type="compositionally biased region" description="Polar residues" evidence="1">
    <location>
        <begin position="181"/>
        <end position="197"/>
    </location>
</feature>
<feature type="compositionally biased region" description="Low complexity" evidence="1">
    <location>
        <begin position="205"/>
        <end position="215"/>
    </location>
</feature>
<dbReference type="EMBL" id="LCWV01000002">
    <property type="protein sequence ID" value="PWI75704.1"/>
    <property type="molecule type" value="Genomic_DNA"/>
</dbReference>
<feature type="region of interest" description="Disordered" evidence="1">
    <location>
        <begin position="26"/>
        <end position="52"/>
    </location>
</feature>
<feature type="region of interest" description="Disordered" evidence="1">
    <location>
        <begin position="173"/>
        <end position="215"/>
    </location>
</feature>
<dbReference type="AlphaFoldDB" id="A0A2U3EMG5"/>
<accession>A0A2U3EMG5</accession>